<dbReference type="Gene3D" id="1.20.1250.20">
    <property type="entry name" value="MFS general substrate transporter like domains"/>
    <property type="match status" value="1"/>
</dbReference>
<feature type="non-terminal residue" evidence="5">
    <location>
        <position position="360"/>
    </location>
</feature>
<dbReference type="InterPro" id="IPR020846">
    <property type="entry name" value="MFS_dom"/>
</dbReference>
<dbReference type="AlphaFoldDB" id="A0A1Y1W9H8"/>
<feature type="transmembrane region" description="Helical" evidence="3">
    <location>
        <begin position="7"/>
        <end position="25"/>
    </location>
</feature>
<dbReference type="InterPro" id="IPR050327">
    <property type="entry name" value="Proton-linked_MCT"/>
</dbReference>
<keyword evidence="3" id="KW-0472">Membrane</keyword>
<comment type="subcellular location">
    <subcellularLocation>
        <location evidence="1">Membrane</location>
        <topology evidence="1">Multi-pass membrane protein</topology>
    </subcellularLocation>
</comment>
<accession>A0A1Y1W9H8</accession>
<feature type="domain" description="Major facilitator superfamily (MFS) profile" evidence="4">
    <location>
        <begin position="7"/>
        <end position="360"/>
    </location>
</feature>
<feature type="transmembrane region" description="Helical" evidence="3">
    <location>
        <begin position="108"/>
        <end position="128"/>
    </location>
</feature>
<dbReference type="Pfam" id="PF07690">
    <property type="entry name" value="MFS_1"/>
    <property type="match status" value="1"/>
</dbReference>
<feature type="transmembrane region" description="Helical" evidence="3">
    <location>
        <begin position="77"/>
        <end position="96"/>
    </location>
</feature>
<dbReference type="PANTHER" id="PTHR11360:SF284">
    <property type="entry name" value="EG:103B4.3 PROTEIN-RELATED"/>
    <property type="match status" value="1"/>
</dbReference>
<feature type="transmembrane region" description="Helical" evidence="3">
    <location>
        <begin position="300"/>
        <end position="317"/>
    </location>
</feature>
<comment type="caution">
    <text evidence="5">The sequence shown here is derived from an EMBL/GenBank/DDBJ whole genome shotgun (WGS) entry which is preliminary data.</text>
</comment>
<evidence type="ECO:0000256" key="3">
    <source>
        <dbReference type="SAM" id="Phobius"/>
    </source>
</evidence>
<reference evidence="5 6" key="1">
    <citation type="submission" date="2016-07" db="EMBL/GenBank/DDBJ databases">
        <title>Pervasive Adenine N6-methylation of Active Genes in Fungi.</title>
        <authorList>
            <consortium name="DOE Joint Genome Institute"/>
            <person name="Mondo S.J."/>
            <person name="Dannebaum R.O."/>
            <person name="Kuo R.C."/>
            <person name="Labutti K."/>
            <person name="Haridas S."/>
            <person name="Kuo A."/>
            <person name="Salamov A."/>
            <person name="Ahrendt S.R."/>
            <person name="Lipzen A."/>
            <person name="Sullivan W."/>
            <person name="Andreopoulos W.B."/>
            <person name="Clum A."/>
            <person name="Lindquist E."/>
            <person name="Daum C."/>
            <person name="Ramamoorthy G.K."/>
            <person name="Gryganskyi A."/>
            <person name="Culley D."/>
            <person name="Magnuson J.K."/>
            <person name="James T.Y."/>
            <person name="O'Malley M.A."/>
            <person name="Stajich J.E."/>
            <person name="Spatafora J.W."/>
            <person name="Visel A."/>
            <person name="Grigoriev I.V."/>
        </authorList>
    </citation>
    <scope>NUCLEOTIDE SEQUENCE [LARGE SCALE GENOMIC DNA]</scope>
    <source>
        <strain evidence="5 6">ATCC 12442</strain>
    </source>
</reference>
<dbReference type="GeneID" id="63800765"/>
<dbReference type="PROSITE" id="PS50850">
    <property type="entry name" value="MFS"/>
    <property type="match status" value="1"/>
</dbReference>
<sequence>PPDSTYAWFIVVAAFLNLATTMGTLNSFGVYQEYYLNDLYKNDSAGVIAWISTLNIFCTFFGSVVTGKLTDEFGFRITCLAGAIICGVALILASFTHTVWQLMLTQDIMLGLGTSLVFSPSMSVVAQWNVKHRILATGIAVSGGGVGGMIISNATRRMIDGIGYCWSLRVLGLLVTAISGSASLVYKRRMSAPKTGNSALLFNLFRDPRFLCINAALMFLDFAFYEPMLYMPTAAVNETGLKTTASNIVLVFNAGTAAGRVLSGPIADLLGPHNTNLAANSLICVLIFVFMQGVKTIAGYYAFISLYGILCTLYLAINVHILADEFGTQAIATAVGLNTACSGVGSLVGNPVLGALYENY</sequence>
<dbReference type="OrthoDB" id="6499973at2759"/>
<dbReference type="InterPro" id="IPR011701">
    <property type="entry name" value="MFS"/>
</dbReference>
<dbReference type="GO" id="GO:0016020">
    <property type="term" value="C:membrane"/>
    <property type="evidence" value="ECO:0007669"/>
    <property type="project" value="UniProtKB-SubCell"/>
</dbReference>
<comment type="similarity">
    <text evidence="2">Belongs to the major facilitator superfamily. Monocarboxylate porter (TC 2.A.1.13) family.</text>
</comment>
<dbReference type="RefSeq" id="XP_040743740.1">
    <property type="nucleotide sequence ID" value="XM_040884117.1"/>
</dbReference>
<evidence type="ECO:0000259" key="4">
    <source>
        <dbReference type="PROSITE" id="PS50850"/>
    </source>
</evidence>
<dbReference type="PANTHER" id="PTHR11360">
    <property type="entry name" value="MONOCARBOXYLATE TRANSPORTER"/>
    <property type="match status" value="1"/>
</dbReference>
<keyword evidence="3" id="KW-1133">Transmembrane helix</keyword>
<keyword evidence="6" id="KW-1185">Reference proteome</keyword>
<proteinExistence type="inferred from homology"/>
<evidence type="ECO:0000256" key="1">
    <source>
        <dbReference type="ARBA" id="ARBA00004141"/>
    </source>
</evidence>
<evidence type="ECO:0000256" key="2">
    <source>
        <dbReference type="ARBA" id="ARBA00006727"/>
    </source>
</evidence>
<name>A0A1Y1W9H8_9FUNG</name>
<gene>
    <name evidence="5" type="ORF">DL89DRAFT_207486</name>
</gene>
<feature type="transmembrane region" description="Helical" evidence="3">
    <location>
        <begin position="166"/>
        <end position="186"/>
    </location>
</feature>
<organism evidence="5 6">
    <name type="scientific">Linderina pennispora</name>
    <dbReference type="NCBI Taxonomy" id="61395"/>
    <lineage>
        <taxon>Eukaryota</taxon>
        <taxon>Fungi</taxon>
        <taxon>Fungi incertae sedis</taxon>
        <taxon>Zoopagomycota</taxon>
        <taxon>Kickxellomycotina</taxon>
        <taxon>Kickxellomycetes</taxon>
        <taxon>Kickxellales</taxon>
        <taxon>Kickxellaceae</taxon>
        <taxon>Linderina</taxon>
    </lineage>
</organism>
<keyword evidence="3" id="KW-0812">Transmembrane</keyword>
<feature type="transmembrane region" description="Helical" evidence="3">
    <location>
        <begin position="135"/>
        <end position="154"/>
    </location>
</feature>
<evidence type="ECO:0000313" key="6">
    <source>
        <dbReference type="Proteomes" id="UP000193922"/>
    </source>
</evidence>
<dbReference type="EMBL" id="MCFD01000006">
    <property type="protein sequence ID" value="ORX70102.1"/>
    <property type="molecule type" value="Genomic_DNA"/>
</dbReference>
<dbReference type="SUPFAM" id="SSF103473">
    <property type="entry name" value="MFS general substrate transporter"/>
    <property type="match status" value="1"/>
</dbReference>
<feature type="non-terminal residue" evidence="5">
    <location>
        <position position="1"/>
    </location>
</feature>
<protein>
    <submittedName>
        <fullName evidence="5">MFS general substrate transporter</fullName>
    </submittedName>
</protein>
<dbReference type="GO" id="GO:0022857">
    <property type="term" value="F:transmembrane transporter activity"/>
    <property type="evidence" value="ECO:0007669"/>
    <property type="project" value="InterPro"/>
</dbReference>
<evidence type="ECO:0000313" key="5">
    <source>
        <dbReference type="EMBL" id="ORX70102.1"/>
    </source>
</evidence>
<feature type="transmembrane region" description="Helical" evidence="3">
    <location>
        <begin position="45"/>
        <end position="65"/>
    </location>
</feature>
<dbReference type="InterPro" id="IPR036259">
    <property type="entry name" value="MFS_trans_sf"/>
</dbReference>
<dbReference type="Proteomes" id="UP000193922">
    <property type="component" value="Unassembled WGS sequence"/>
</dbReference>